<name>A0A454XI53_PRIPA</name>
<accession>A0A454XI53</accession>
<protein>
    <submittedName>
        <fullName evidence="1">Uncharacterized protein</fullName>
    </submittedName>
</protein>
<reference evidence="2" key="1">
    <citation type="journal article" date="2008" name="Nat. Genet.">
        <title>The Pristionchus pacificus genome provides a unique perspective on nematode lifestyle and parasitism.</title>
        <authorList>
            <person name="Dieterich C."/>
            <person name="Clifton S.W."/>
            <person name="Schuster L.N."/>
            <person name="Chinwalla A."/>
            <person name="Delehaunty K."/>
            <person name="Dinkelacker I."/>
            <person name="Fulton L."/>
            <person name="Fulton R."/>
            <person name="Godfrey J."/>
            <person name="Minx P."/>
            <person name="Mitreva M."/>
            <person name="Roeseler W."/>
            <person name="Tian H."/>
            <person name="Witte H."/>
            <person name="Yang S.P."/>
            <person name="Wilson R.K."/>
            <person name="Sommer R.J."/>
        </authorList>
    </citation>
    <scope>NUCLEOTIDE SEQUENCE [LARGE SCALE GENOMIC DNA]</scope>
    <source>
        <strain evidence="2">PS312</strain>
    </source>
</reference>
<keyword evidence="2" id="KW-1185">Reference proteome</keyword>
<proteinExistence type="predicted"/>
<dbReference type="Proteomes" id="UP000005239">
    <property type="component" value="Unassembled WGS sequence"/>
</dbReference>
<dbReference type="EnsemblMetazoa" id="PPA18778.1">
    <property type="protein sequence ID" value="PPA18778.1"/>
    <property type="gene ID" value="WBGene00108332"/>
</dbReference>
<gene>
    <name evidence="1" type="primary">WBGene00108332</name>
</gene>
<organism evidence="1 2">
    <name type="scientific">Pristionchus pacificus</name>
    <name type="common">Parasitic nematode worm</name>
    <dbReference type="NCBI Taxonomy" id="54126"/>
    <lineage>
        <taxon>Eukaryota</taxon>
        <taxon>Metazoa</taxon>
        <taxon>Ecdysozoa</taxon>
        <taxon>Nematoda</taxon>
        <taxon>Chromadorea</taxon>
        <taxon>Rhabditida</taxon>
        <taxon>Rhabditina</taxon>
        <taxon>Diplogasteromorpha</taxon>
        <taxon>Diplogasteroidea</taxon>
        <taxon>Neodiplogasteridae</taxon>
        <taxon>Pristionchus</taxon>
    </lineage>
</organism>
<dbReference type="AlphaFoldDB" id="A0A454XI53"/>
<evidence type="ECO:0000313" key="2">
    <source>
        <dbReference type="Proteomes" id="UP000005239"/>
    </source>
</evidence>
<sequence length="503" mass="58488">MEYEDDTVDKLSIDSIPHIFNTASFLEIKKWQTVERYQFLMDAAKNGTGRCQILAAKFMLQFFDVFPEKQFEAAKVVLALMNINEENGAFNSYRAFILIYCFQLRLTLLKDLYIIGIKGVYHKQAIELYLNCTVSNLEEERILAYDGLVQFLHHHWLDVAGIIRELLNKEHSAKNRKQILEFLNDRMRIIPFTLLKDEEVLKTLENIFKEEFARANLSYVDNLFMYLGNSILMDKYERQQSIAKYFVESQTVPSHIPDYIDEPATITAKVASVNAELDSILVQMTILHQMTTIMRDKSDTLNEWFSFFVDNINKIFDLPFEREMRALRAFAQFTCSCTNMVSDDHVDKLALIIMKLVPSIDAEAETVTLPKIDLHRLEPCILALYNLRHTNYFKDAMDETTFMHGEFRKRLRFLVRYCQLKSTEYKRTVEELGDVPLRKEMNALVAAASSVGLIAIEIVKPSESWELKPRPSWKTCSVIKTTPRKPKRLNHQLKLTAPVINIS</sequence>
<reference evidence="1" key="2">
    <citation type="submission" date="2022-06" db="UniProtKB">
        <authorList>
            <consortium name="EnsemblMetazoa"/>
        </authorList>
    </citation>
    <scope>IDENTIFICATION</scope>
    <source>
        <strain evidence="1">PS312</strain>
    </source>
</reference>
<evidence type="ECO:0000313" key="1">
    <source>
        <dbReference type="EnsemblMetazoa" id="PPA18778.1"/>
    </source>
</evidence>
<accession>A0A8R1UDZ7</accession>